<comment type="caution">
    <text evidence="1">The sequence shown here is derived from an EMBL/GenBank/DDBJ whole genome shotgun (WGS) entry which is preliminary data.</text>
</comment>
<reference evidence="1" key="1">
    <citation type="submission" date="2022-01" db="EMBL/GenBank/DDBJ databases">
        <authorList>
            <person name="Criscuolo A."/>
        </authorList>
    </citation>
    <scope>NUCLEOTIDE SEQUENCE</scope>
    <source>
        <strain evidence="1">CIP111893</strain>
    </source>
</reference>
<proteinExistence type="predicted"/>
<keyword evidence="2" id="KW-1185">Reference proteome</keyword>
<evidence type="ECO:0000313" key="2">
    <source>
        <dbReference type="Proteomes" id="UP000838686"/>
    </source>
</evidence>
<dbReference type="SUPFAM" id="SSF51219">
    <property type="entry name" value="TRAP-like"/>
    <property type="match status" value="1"/>
</dbReference>
<sequence>MNYEILYEGAFPLLKVQLEQGETVKAESGAMVSMTPNIDLTGTVDGGIMRGLGRMLSGEKFFFQELKSARGRGEVTLAPSTIGGIQAVELDGSYTLCVQKDGFLAATSGIEVATKMQNLSRGILSGEGFFIIEIRGKGTVFLSSYGAIHAINLSHGEEVVVDNGHLVAWPSYMNYTIEKASKGWISTFTSGEVAVCRFRGEGVVLIQTRNPRGFGEWVKGFIPGR</sequence>
<dbReference type="PANTHER" id="PTHR43657:SF1">
    <property type="entry name" value="ALTERED INHERITANCE OF MITOCHONDRIA PROTEIN 24, MITOCHONDRIAL"/>
    <property type="match status" value="1"/>
</dbReference>
<protein>
    <recommendedName>
        <fullName evidence="3">TIGR00266 family protein</fullName>
    </recommendedName>
</protein>
<name>A0ABM9CMP5_9BACL</name>
<dbReference type="InterPro" id="IPR036983">
    <property type="entry name" value="AIM24_sf"/>
</dbReference>
<evidence type="ECO:0008006" key="3">
    <source>
        <dbReference type="Google" id="ProtNLM"/>
    </source>
</evidence>
<evidence type="ECO:0000313" key="1">
    <source>
        <dbReference type="EMBL" id="CAH1217216.1"/>
    </source>
</evidence>
<dbReference type="InterPro" id="IPR016031">
    <property type="entry name" value="Trp_RNA-bd_attenuator-like_dom"/>
</dbReference>
<organism evidence="1 2">
    <name type="scientific">Paenibacillus plantiphilus</name>
    <dbReference type="NCBI Taxonomy" id="2905650"/>
    <lineage>
        <taxon>Bacteria</taxon>
        <taxon>Bacillati</taxon>
        <taxon>Bacillota</taxon>
        <taxon>Bacilli</taxon>
        <taxon>Bacillales</taxon>
        <taxon>Paenibacillaceae</taxon>
        <taxon>Paenibacillus</taxon>
    </lineage>
</organism>
<dbReference type="Proteomes" id="UP000838686">
    <property type="component" value="Unassembled WGS sequence"/>
</dbReference>
<dbReference type="NCBIfam" id="TIGR00266">
    <property type="entry name" value="TIGR00266 family protein"/>
    <property type="match status" value="1"/>
</dbReference>
<accession>A0ABM9CMP5</accession>
<dbReference type="Pfam" id="PF01987">
    <property type="entry name" value="AIM24"/>
    <property type="match status" value="1"/>
</dbReference>
<dbReference type="PANTHER" id="PTHR43657">
    <property type="entry name" value="TRYPTOPHAN RNA-BINDING ATTENUATOR PROTEIN-LIKE PROTEIN"/>
    <property type="match status" value="1"/>
</dbReference>
<dbReference type="RefSeq" id="WP_236344620.1">
    <property type="nucleotide sequence ID" value="NZ_CAKMMF010000028.1"/>
</dbReference>
<dbReference type="EMBL" id="CAKMMF010000028">
    <property type="protein sequence ID" value="CAH1217216.1"/>
    <property type="molecule type" value="Genomic_DNA"/>
</dbReference>
<gene>
    <name evidence="1" type="ORF">PAECIP111893_04235</name>
</gene>
<dbReference type="InterPro" id="IPR002838">
    <property type="entry name" value="AIM24"/>
</dbReference>
<dbReference type="Gene3D" id="3.60.160.10">
    <property type="entry name" value="Mitochondrial biogenesis AIM24"/>
    <property type="match status" value="1"/>
</dbReference>